<organism evidence="1 2">
    <name type="scientific">Ilex paraguariensis</name>
    <name type="common">yerba mate</name>
    <dbReference type="NCBI Taxonomy" id="185542"/>
    <lineage>
        <taxon>Eukaryota</taxon>
        <taxon>Viridiplantae</taxon>
        <taxon>Streptophyta</taxon>
        <taxon>Embryophyta</taxon>
        <taxon>Tracheophyta</taxon>
        <taxon>Spermatophyta</taxon>
        <taxon>Magnoliopsida</taxon>
        <taxon>eudicotyledons</taxon>
        <taxon>Gunneridae</taxon>
        <taxon>Pentapetalae</taxon>
        <taxon>asterids</taxon>
        <taxon>campanulids</taxon>
        <taxon>Aquifoliales</taxon>
        <taxon>Aquifoliaceae</taxon>
        <taxon>Ilex</taxon>
    </lineage>
</organism>
<accession>A0ABC8QNK0</accession>
<gene>
    <name evidence="1" type="ORF">ILEXP_LOCUS716</name>
</gene>
<protein>
    <submittedName>
        <fullName evidence="1">Uncharacterized protein</fullName>
    </submittedName>
</protein>
<reference evidence="1 2" key="1">
    <citation type="submission" date="2024-02" db="EMBL/GenBank/DDBJ databases">
        <authorList>
            <person name="Vignale AGUSTIN F."/>
            <person name="Sosa J E."/>
            <person name="Modenutti C."/>
        </authorList>
    </citation>
    <scope>NUCLEOTIDE SEQUENCE [LARGE SCALE GENOMIC DNA]</scope>
</reference>
<evidence type="ECO:0000313" key="1">
    <source>
        <dbReference type="EMBL" id="CAK9133796.1"/>
    </source>
</evidence>
<comment type="caution">
    <text evidence="1">The sequence shown here is derived from an EMBL/GenBank/DDBJ whole genome shotgun (WGS) entry which is preliminary data.</text>
</comment>
<sequence length="86" mass="9327">MGGDDISNHGLLPVLLVTQMDMLIANGVGARVSSFLVITCYAKSLPETRPVLFVLERDQDVAPIAREQAIVQSGWKNLQFPSSVNS</sequence>
<dbReference type="EMBL" id="CAUOFW020000181">
    <property type="protein sequence ID" value="CAK9133796.1"/>
    <property type="molecule type" value="Genomic_DNA"/>
</dbReference>
<keyword evidence="2" id="KW-1185">Reference proteome</keyword>
<name>A0ABC8QNK0_9AQUA</name>
<dbReference type="Proteomes" id="UP001642360">
    <property type="component" value="Unassembled WGS sequence"/>
</dbReference>
<evidence type="ECO:0000313" key="2">
    <source>
        <dbReference type="Proteomes" id="UP001642360"/>
    </source>
</evidence>
<dbReference type="AlphaFoldDB" id="A0ABC8QNK0"/>
<proteinExistence type="predicted"/>